<feature type="region of interest" description="Disordered" evidence="2">
    <location>
        <begin position="187"/>
        <end position="236"/>
    </location>
</feature>
<dbReference type="GeneID" id="19175374"/>
<organism evidence="4 5">
    <name type="scientific">Cladophialophora yegresii CBS 114405</name>
    <dbReference type="NCBI Taxonomy" id="1182544"/>
    <lineage>
        <taxon>Eukaryota</taxon>
        <taxon>Fungi</taxon>
        <taxon>Dikarya</taxon>
        <taxon>Ascomycota</taxon>
        <taxon>Pezizomycotina</taxon>
        <taxon>Eurotiomycetes</taxon>
        <taxon>Chaetothyriomycetidae</taxon>
        <taxon>Chaetothyriales</taxon>
        <taxon>Herpotrichiellaceae</taxon>
        <taxon>Cladophialophora</taxon>
    </lineage>
</organism>
<gene>
    <name evidence="4" type="ORF">A1O7_00758</name>
</gene>
<evidence type="ECO:0000256" key="3">
    <source>
        <dbReference type="SAM" id="Phobius"/>
    </source>
</evidence>
<evidence type="ECO:0000313" key="5">
    <source>
        <dbReference type="Proteomes" id="UP000019473"/>
    </source>
</evidence>
<keyword evidence="3" id="KW-1133">Transmembrane helix</keyword>
<feature type="transmembrane region" description="Helical" evidence="3">
    <location>
        <begin position="109"/>
        <end position="129"/>
    </location>
</feature>
<comment type="caution">
    <text evidence="4">The sequence shown here is derived from an EMBL/GenBank/DDBJ whole genome shotgun (WGS) entry which is preliminary data.</text>
</comment>
<reference evidence="4 5" key="1">
    <citation type="submission" date="2013-03" db="EMBL/GenBank/DDBJ databases">
        <title>The Genome Sequence of Cladophialophora yegresii CBS 114405.</title>
        <authorList>
            <consortium name="The Broad Institute Genomics Platform"/>
            <person name="Cuomo C."/>
            <person name="de Hoog S."/>
            <person name="Gorbushina A."/>
            <person name="Walker B."/>
            <person name="Young S.K."/>
            <person name="Zeng Q."/>
            <person name="Gargeya S."/>
            <person name="Fitzgerald M."/>
            <person name="Haas B."/>
            <person name="Abouelleil A."/>
            <person name="Allen A.W."/>
            <person name="Alvarado L."/>
            <person name="Arachchi H.M."/>
            <person name="Berlin A.M."/>
            <person name="Chapman S.B."/>
            <person name="Gainer-Dewar J."/>
            <person name="Goldberg J."/>
            <person name="Griggs A."/>
            <person name="Gujja S."/>
            <person name="Hansen M."/>
            <person name="Howarth C."/>
            <person name="Imamovic A."/>
            <person name="Ireland A."/>
            <person name="Larimer J."/>
            <person name="McCowan C."/>
            <person name="Murphy C."/>
            <person name="Pearson M."/>
            <person name="Poon T.W."/>
            <person name="Priest M."/>
            <person name="Roberts A."/>
            <person name="Saif S."/>
            <person name="Shea T."/>
            <person name="Sisk P."/>
            <person name="Sykes S."/>
            <person name="Wortman J."/>
            <person name="Nusbaum C."/>
            <person name="Birren B."/>
        </authorList>
    </citation>
    <scope>NUCLEOTIDE SEQUENCE [LARGE SCALE GENOMIC DNA]</scope>
    <source>
        <strain evidence="4 5">CBS 114405</strain>
    </source>
</reference>
<dbReference type="HOGENOM" id="CLU_024508_1_0_1"/>
<proteinExistence type="predicted"/>
<dbReference type="RefSeq" id="XP_007752989.1">
    <property type="nucleotide sequence ID" value="XM_007754799.1"/>
</dbReference>
<keyword evidence="3" id="KW-0812">Transmembrane</keyword>
<dbReference type="PANTHER" id="PTHR43337">
    <property type="entry name" value="XANTHINE/URACIL PERMEASE C887.17-RELATED"/>
    <property type="match status" value="1"/>
</dbReference>
<dbReference type="GO" id="GO:0015854">
    <property type="term" value="P:guanine transport"/>
    <property type="evidence" value="ECO:0007669"/>
    <property type="project" value="TreeGrafter"/>
</dbReference>
<dbReference type="STRING" id="1182544.W9W8J7"/>
<keyword evidence="1" id="KW-0813">Transport</keyword>
<dbReference type="GO" id="GO:0005345">
    <property type="term" value="F:purine nucleobase transmembrane transporter activity"/>
    <property type="evidence" value="ECO:0007669"/>
    <property type="project" value="TreeGrafter"/>
</dbReference>
<dbReference type="VEuPathDB" id="FungiDB:A1O7_00758"/>
<dbReference type="AlphaFoldDB" id="W9W8J7"/>
<evidence type="ECO:0000256" key="1">
    <source>
        <dbReference type="ARBA" id="ARBA00022448"/>
    </source>
</evidence>
<dbReference type="OrthoDB" id="431212at2759"/>
<keyword evidence="3" id="KW-0472">Membrane</keyword>
<keyword evidence="5" id="KW-1185">Reference proteome</keyword>
<dbReference type="EMBL" id="AMGW01000001">
    <property type="protein sequence ID" value="EXJ64422.1"/>
    <property type="molecule type" value="Genomic_DNA"/>
</dbReference>
<name>W9W8J7_9EURO</name>
<dbReference type="eggNOG" id="ENOG502QQ5E">
    <property type="taxonomic scope" value="Eukaryota"/>
</dbReference>
<protein>
    <submittedName>
        <fullName evidence="4">MFS transporter, AGZA family, xanthine/uracil permease</fullName>
    </submittedName>
</protein>
<evidence type="ECO:0000256" key="2">
    <source>
        <dbReference type="SAM" id="MobiDB-lite"/>
    </source>
</evidence>
<dbReference type="GO" id="GO:0015853">
    <property type="term" value="P:adenine transport"/>
    <property type="evidence" value="ECO:0007669"/>
    <property type="project" value="TreeGrafter"/>
</dbReference>
<evidence type="ECO:0000313" key="4">
    <source>
        <dbReference type="EMBL" id="EXJ64422.1"/>
    </source>
</evidence>
<feature type="transmembrane region" description="Helical" evidence="3">
    <location>
        <begin position="149"/>
        <end position="169"/>
    </location>
</feature>
<dbReference type="Proteomes" id="UP000019473">
    <property type="component" value="Unassembled WGS sequence"/>
</dbReference>
<dbReference type="PANTHER" id="PTHR43337:SF3">
    <property type="entry name" value="PURINE TRANSPORTER"/>
    <property type="match status" value="1"/>
</dbReference>
<dbReference type="InterPro" id="IPR045018">
    <property type="entry name" value="Azg-like"/>
</dbReference>
<accession>W9W8J7</accession>
<dbReference type="GO" id="GO:0005886">
    <property type="term" value="C:plasma membrane"/>
    <property type="evidence" value="ECO:0007669"/>
    <property type="project" value="TreeGrafter"/>
</dbReference>
<sequence length="236" mass="25886">MAATQQYTRAINEYVAKSTFGRVFRLQGCGHEKEILGTTFLTELRAGVTTFATMAYIIAVNGSIVSQSGGTCICESASDPTCLKDTDYARCVLDIQRDLITTTATISELASFVFGFLTNLPVALAPGMGLNAYFTYQVVGFHGTGPVSYRLALTAVFIEGFIFAFLFLIGMRQWLVGVISSSLKDRQHSRHRPLPHADRPVHVGGPRSHHGRAEHPSRARGLPSQVPRRVRRLSEP</sequence>